<dbReference type="STRING" id="498211.CJA_3539"/>
<organism evidence="1 2">
    <name type="scientific">Cellvibrio japonicus (strain Ueda107)</name>
    <name type="common">Pseudomonas fluorescens subsp. cellulosa</name>
    <dbReference type="NCBI Taxonomy" id="498211"/>
    <lineage>
        <taxon>Bacteria</taxon>
        <taxon>Pseudomonadati</taxon>
        <taxon>Pseudomonadota</taxon>
        <taxon>Gammaproteobacteria</taxon>
        <taxon>Cellvibrionales</taxon>
        <taxon>Cellvibrionaceae</taxon>
        <taxon>Cellvibrio</taxon>
    </lineage>
</organism>
<reference evidence="1 2" key="1">
    <citation type="journal article" date="2008" name="J. Bacteriol.">
        <title>Insights into plant cell wall degradation from the genome sequence of the soil bacterium Cellvibrio japonicus.</title>
        <authorList>
            <person name="Deboy R.T."/>
            <person name="Mongodin E.F."/>
            <person name="Fouts D.E."/>
            <person name="Tailford L.E."/>
            <person name="Khouri H."/>
            <person name="Emerson J.B."/>
            <person name="Mohamoud Y."/>
            <person name="Watkins K."/>
            <person name="Henrissat B."/>
            <person name="Gilbert H.J."/>
            <person name="Nelson K.E."/>
        </authorList>
    </citation>
    <scope>NUCLEOTIDE SEQUENCE [LARGE SCALE GENOMIC DNA]</scope>
    <source>
        <strain evidence="1 2">Ueda107</strain>
    </source>
</reference>
<dbReference type="SUPFAM" id="SSF55729">
    <property type="entry name" value="Acyl-CoA N-acyltransferases (Nat)"/>
    <property type="match status" value="1"/>
</dbReference>
<gene>
    <name evidence="1" type="ordered locus">CJA_3539</name>
</gene>
<keyword evidence="2" id="KW-1185">Reference proteome</keyword>
<evidence type="ECO:0008006" key="3">
    <source>
        <dbReference type="Google" id="ProtNLM"/>
    </source>
</evidence>
<dbReference type="InterPro" id="IPR016181">
    <property type="entry name" value="Acyl_CoA_acyltransferase"/>
</dbReference>
<dbReference type="KEGG" id="cja:CJA_3539"/>
<dbReference type="OrthoDB" id="9776898at2"/>
<evidence type="ECO:0000313" key="1">
    <source>
        <dbReference type="EMBL" id="ACE85618.1"/>
    </source>
</evidence>
<dbReference type="PANTHER" id="PTHR47017:SF1">
    <property type="entry name" value="ACYL-COA"/>
    <property type="match status" value="1"/>
</dbReference>
<dbReference type="InterPro" id="IPR007434">
    <property type="entry name" value="FemAB-like"/>
</dbReference>
<accession>B3PGU4</accession>
<dbReference type="eggNOG" id="COG3146">
    <property type="taxonomic scope" value="Bacteria"/>
</dbReference>
<dbReference type="Gene3D" id="3.40.630.30">
    <property type="match status" value="1"/>
</dbReference>
<dbReference type="RefSeq" id="WP_012489114.1">
    <property type="nucleotide sequence ID" value="NC_010995.1"/>
</dbReference>
<evidence type="ECO:0000313" key="2">
    <source>
        <dbReference type="Proteomes" id="UP000001036"/>
    </source>
</evidence>
<proteinExistence type="predicted"/>
<name>B3PGU4_CELJU</name>
<dbReference type="Pfam" id="PF04339">
    <property type="entry name" value="FemAB_like"/>
    <property type="match status" value="1"/>
</dbReference>
<protein>
    <recommendedName>
        <fullName evidence="3">N-acetyltransferase</fullName>
    </recommendedName>
</protein>
<dbReference type="AlphaFoldDB" id="B3PGU4"/>
<dbReference type="Proteomes" id="UP000001036">
    <property type="component" value="Chromosome"/>
</dbReference>
<sequence>MPHRFISSINQVSAMQWDNLCPASYPFIRHRFLAALELSGSCSAKNGWQPHHLLMEEDGKLVAALPGYIKSHSYGEYVFDWAWADAYHRYGHEYYPKLISAIPFTPCYGARLLVAPGQSAEQLYLRMFACIQQEVERLGLSGWHCLFPADSESRRWEDAGTMMRLGCQFHWFNRDYQGFEDFLAQLSSRKRKTLRKERQQVAAQGLRFEWLTGSQLTPEICAHFYQLYRNTYRKRSGHDGYLSADFFARLGPDLADMTLLIRVLNSDGDAIAAALFFYDECTLYGRYWGCLEEYQFLHFETCYYQGIEFAIAHGLQRFDGGAQGEHKLARGFEPLLTYSNHWLCDADFTAAVSRFVAGEAQQVRAYREEAIGYLPYREGVGLSRDAT</sequence>
<dbReference type="HOGENOM" id="CLU_036032_1_0_6"/>
<dbReference type="PANTHER" id="PTHR47017">
    <property type="entry name" value="ACYL-COA"/>
    <property type="match status" value="1"/>
</dbReference>
<dbReference type="EMBL" id="CP000934">
    <property type="protein sequence ID" value="ACE85618.1"/>
    <property type="molecule type" value="Genomic_DNA"/>
</dbReference>